<dbReference type="KEGG" id="csm:CSUB8521_1302"/>
<dbReference type="Gene3D" id="2.60.40.1890">
    <property type="entry name" value="PCu(A)C copper chaperone"/>
    <property type="match status" value="1"/>
</dbReference>
<dbReference type="RefSeq" id="WP_039664320.1">
    <property type="nucleotide sequence ID" value="NZ_CP007772.1"/>
</dbReference>
<dbReference type="Proteomes" id="UP000031135">
    <property type="component" value="Chromosome"/>
</dbReference>
<name>A0A0A8HAG8_9BACT</name>
<dbReference type="PANTHER" id="PTHR36302">
    <property type="entry name" value="BLR7088 PROTEIN"/>
    <property type="match status" value="1"/>
</dbReference>
<sequence>MKKLLGLAILSTFVFANEITVNDPYVRQTPPHSKTTAFFLELKNNSDKDIKLIKAQSSLSDTTEIHNHIMENGKKMMVQIPQITIKAKSSAELKPGGMHIMVLNLKENITPQTKANLTLYFDDNSTIELKNIQSRSIQK</sequence>
<evidence type="ECO:0000313" key="2">
    <source>
        <dbReference type="EMBL" id="AJC91133.1"/>
    </source>
</evidence>
<gene>
    <name evidence="2" type="ORF">CSUB8521_1302</name>
</gene>
<dbReference type="AlphaFoldDB" id="A0A0A8HAG8"/>
<organism evidence="2 3">
    <name type="scientific">Campylobacter subantarcticus LMG 24374</name>
    <dbReference type="NCBI Taxonomy" id="1388751"/>
    <lineage>
        <taxon>Bacteria</taxon>
        <taxon>Pseudomonadati</taxon>
        <taxon>Campylobacterota</taxon>
        <taxon>Epsilonproteobacteria</taxon>
        <taxon>Campylobacterales</taxon>
        <taxon>Campylobacteraceae</taxon>
        <taxon>Campylobacter</taxon>
    </lineage>
</organism>
<feature type="chain" id="PRO_5002037875" evidence="1">
    <location>
        <begin position="17"/>
        <end position="139"/>
    </location>
</feature>
<proteinExistence type="predicted"/>
<dbReference type="InterPro" id="IPR007410">
    <property type="entry name" value="LpqE-like"/>
</dbReference>
<evidence type="ECO:0000256" key="1">
    <source>
        <dbReference type="SAM" id="SignalP"/>
    </source>
</evidence>
<dbReference type="EMBL" id="CP007772">
    <property type="protein sequence ID" value="AJC91133.1"/>
    <property type="molecule type" value="Genomic_DNA"/>
</dbReference>
<reference evidence="2 3" key="1">
    <citation type="journal article" date="2014" name="Genome Biol. Evol.">
        <title>Comparative Genomics of the Campylobacter lari Group.</title>
        <authorList>
            <person name="Miller W.G."/>
            <person name="Yee E."/>
            <person name="Chapman M.H."/>
            <person name="Smith T.P."/>
            <person name="Bono J.L."/>
            <person name="Huynh S."/>
            <person name="Parker C.T."/>
            <person name="Vandamme P."/>
            <person name="Luong K."/>
            <person name="Korlach J."/>
        </authorList>
    </citation>
    <scope>NUCLEOTIDE SEQUENCE [LARGE SCALE GENOMIC DNA]</scope>
    <source>
        <strain evidence="2 3">LMG 24374</strain>
    </source>
</reference>
<dbReference type="InterPro" id="IPR036182">
    <property type="entry name" value="PCuAC_sf"/>
</dbReference>
<keyword evidence="1" id="KW-0732">Signal</keyword>
<accession>A0A0A8HAG8</accession>
<dbReference type="InterPro" id="IPR058248">
    <property type="entry name" value="Lxx211020-like"/>
</dbReference>
<dbReference type="HOGENOM" id="CLU_100939_1_2_7"/>
<dbReference type="Pfam" id="PF04314">
    <property type="entry name" value="PCuAC"/>
    <property type="match status" value="1"/>
</dbReference>
<dbReference type="PANTHER" id="PTHR36302:SF1">
    <property type="entry name" value="COPPER CHAPERONE PCU(A)C"/>
    <property type="match status" value="1"/>
</dbReference>
<dbReference type="OrthoDB" id="9796962at2"/>
<evidence type="ECO:0000313" key="3">
    <source>
        <dbReference type="Proteomes" id="UP000031135"/>
    </source>
</evidence>
<dbReference type="SUPFAM" id="SSF110087">
    <property type="entry name" value="DR1885-like metal-binding protein"/>
    <property type="match status" value="1"/>
</dbReference>
<feature type="signal peptide" evidence="1">
    <location>
        <begin position="1"/>
        <end position="16"/>
    </location>
</feature>
<protein>
    <submittedName>
        <fullName evidence="2">Copper-binding protein (DUF461 domain)</fullName>
    </submittedName>
</protein>